<reference evidence="7" key="5">
    <citation type="submission" date="2025-09" db="UniProtKB">
        <authorList>
            <consortium name="Ensembl"/>
        </authorList>
    </citation>
    <scope>IDENTIFICATION</scope>
</reference>
<dbReference type="GO" id="GO:0097602">
    <property type="term" value="F:cullin family protein binding"/>
    <property type="evidence" value="ECO:0007669"/>
    <property type="project" value="TreeGrafter"/>
</dbReference>
<evidence type="ECO:0000256" key="2">
    <source>
        <dbReference type="ARBA" id="ARBA00016694"/>
    </source>
</evidence>
<reference evidence="7" key="4">
    <citation type="submission" date="2025-08" db="UniProtKB">
        <authorList>
            <consortium name="Ensembl"/>
        </authorList>
    </citation>
    <scope>IDENTIFICATION</scope>
</reference>
<evidence type="ECO:0000259" key="5">
    <source>
        <dbReference type="Pfam" id="PF05667"/>
    </source>
</evidence>
<accession>A0A4W3JWT9</accession>
<dbReference type="STRING" id="7868.ENSCMIP00000036310"/>
<comment type="similarity">
    <text evidence="1">Belongs to the CCDC22 family.</text>
</comment>
<dbReference type="Ensembl" id="ENSCMIT00000036849.1">
    <property type="protein sequence ID" value="ENSCMIP00000036310.1"/>
    <property type="gene ID" value="ENSCMIG00000015333.1"/>
</dbReference>
<dbReference type="GeneTree" id="ENSGT00390000003809"/>
<dbReference type="PANTHER" id="PTHR15668">
    <property type="entry name" value="JM1 PROTEIN"/>
    <property type="match status" value="1"/>
</dbReference>
<name>A0A4W3JWT9_CALMI</name>
<reference evidence="8" key="2">
    <citation type="journal article" date="2007" name="PLoS Biol.">
        <title>Survey sequencing and comparative analysis of the elephant shark (Callorhinchus milii) genome.</title>
        <authorList>
            <person name="Venkatesh B."/>
            <person name="Kirkness E.F."/>
            <person name="Loh Y.H."/>
            <person name="Halpern A.L."/>
            <person name="Lee A.P."/>
            <person name="Johnson J."/>
            <person name="Dandona N."/>
            <person name="Viswanathan L.D."/>
            <person name="Tay A."/>
            <person name="Venter J.C."/>
            <person name="Strausberg R.L."/>
            <person name="Brenner S."/>
        </authorList>
    </citation>
    <scope>NUCLEOTIDE SEQUENCE [LARGE SCALE GENOMIC DNA]</scope>
</reference>
<dbReference type="InParanoid" id="A0A4W3JWT9"/>
<feature type="domain" description="CCDC22 coiled-coil" evidence="5">
    <location>
        <begin position="128"/>
        <end position="604"/>
    </location>
</feature>
<feature type="coiled-coil region" evidence="3">
    <location>
        <begin position="334"/>
        <end position="361"/>
    </location>
</feature>
<dbReference type="InterPro" id="IPR008530">
    <property type="entry name" value="CCDC22"/>
</dbReference>
<dbReference type="AlphaFoldDB" id="A0A4W3JWT9"/>
<feature type="region of interest" description="Disordered" evidence="4">
    <location>
        <begin position="267"/>
        <end position="291"/>
    </location>
</feature>
<evidence type="ECO:0000259" key="6">
    <source>
        <dbReference type="Pfam" id="PF21674"/>
    </source>
</evidence>
<keyword evidence="3" id="KW-0175">Coiled coil</keyword>
<dbReference type="Pfam" id="PF21674">
    <property type="entry name" value="CCDC22_N"/>
    <property type="match status" value="1"/>
</dbReference>
<dbReference type="Proteomes" id="UP000314986">
    <property type="component" value="Unassembled WGS sequence"/>
</dbReference>
<dbReference type="InterPro" id="IPR048348">
    <property type="entry name" value="CCDC22_CC"/>
</dbReference>
<dbReference type="InterPro" id="IPR048349">
    <property type="entry name" value="CCDC22_N"/>
</dbReference>
<evidence type="ECO:0000313" key="7">
    <source>
        <dbReference type="Ensembl" id="ENSCMIP00000036310.1"/>
    </source>
</evidence>
<sequence length="634" mass="72334">MEEVDRILLNSLRQSGADIAEDVESVRQLTTELIVECVVRCLRILNPALGNGVSHLLPPGMSARFRIGMCLAQACQELGYQGEIGYQTFLYSNEPEIRRLLMFLVEKLPRDSADTADQPAEKSVLLQRLIATKIKQQLASAWLPPALRTTSLLNTQNSCLMNKFHSQALSLLSPSAPPLSPSQQSLLFTELWEYWEQHQPPVTAQAWDQACVAASVLERATADLSAVQEWEAEWNSQGLVSRLSPEEYKARKRQRLQSRIQEYLKQSSQRSEVRAGLAGTPAPDLTDPRPDHRCLRAKHSRFIHTEKFTFTQVSEDLSLHFSHQFPPPTPQDVQAEQQKEVRELEKQLKSLGEQIQDVRTAMETQTLTVNQVSEETRDRELSAEEKQQLLHIRKRALDLLPDAEGNLSKLQAVMEASAQRLVSLAGQWEKHRVPLIAEHRRLKQQLDSHELESSRRLMEIKEFHEKIKTSAEEAKRKENVHRQLVLELEHLSRGVGRAAYTQRILEIVSNISKQKEEITKILSDTKELQKEINSLTGKLDRTFAVTDELLFKDAKRDEAVRKAYKYLAALHENCSQLIETIEDTGTILREVRDLEELIDLETGKKTLINLEKILEDHRAIRQENAGLAGRLREA</sequence>
<organism evidence="7 8">
    <name type="scientific">Callorhinchus milii</name>
    <name type="common">Ghost shark</name>
    <dbReference type="NCBI Taxonomy" id="7868"/>
    <lineage>
        <taxon>Eukaryota</taxon>
        <taxon>Metazoa</taxon>
        <taxon>Chordata</taxon>
        <taxon>Craniata</taxon>
        <taxon>Vertebrata</taxon>
        <taxon>Chondrichthyes</taxon>
        <taxon>Holocephali</taxon>
        <taxon>Chimaeriformes</taxon>
        <taxon>Callorhinchidae</taxon>
        <taxon>Callorhinchus</taxon>
    </lineage>
</organism>
<feature type="domain" description="CCDC22 N-terminal" evidence="6">
    <location>
        <begin position="1"/>
        <end position="109"/>
    </location>
</feature>
<evidence type="ECO:0000256" key="3">
    <source>
        <dbReference type="SAM" id="Coils"/>
    </source>
</evidence>
<keyword evidence="8" id="KW-1185">Reference proteome</keyword>
<evidence type="ECO:0000313" key="8">
    <source>
        <dbReference type="Proteomes" id="UP000314986"/>
    </source>
</evidence>
<evidence type="ECO:0000256" key="4">
    <source>
        <dbReference type="SAM" id="MobiDB-lite"/>
    </source>
</evidence>
<reference evidence="8" key="3">
    <citation type="journal article" date="2014" name="Nature">
        <title>Elephant shark genome provides unique insights into gnathostome evolution.</title>
        <authorList>
            <consortium name="International Elephant Shark Genome Sequencing Consortium"/>
            <person name="Venkatesh B."/>
            <person name="Lee A.P."/>
            <person name="Ravi V."/>
            <person name="Maurya A.K."/>
            <person name="Lian M.M."/>
            <person name="Swann J.B."/>
            <person name="Ohta Y."/>
            <person name="Flajnik M.F."/>
            <person name="Sutoh Y."/>
            <person name="Kasahara M."/>
            <person name="Hoon S."/>
            <person name="Gangu V."/>
            <person name="Roy S.W."/>
            <person name="Irimia M."/>
            <person name="Korzh V."/>
            <person name="Kondrychyn I."/>
            <person name="Lim Z.W."/>
            <person name="Tay B.H."/>
            <person name="Tohari S."/>
            <person name="Kong K.W."/>
            <person name="Ho S."/>
            <person name="Lorente-Galdos B."/>
            <person name="Quilez J."/>
            <person name="Marques-Bonet T."/>
            <person name="Raney B.J."/>
            <person name="Ingham P.W."/>
            <person name="Tay A."/>
            <person name="Hillier L.W."/>
            <person name="Minx P."/>
            <person name="Boehm T."/>
            <person name="Wilson R.K."/>
            <person name="Brenner S."/>
            <person name="Warren W.C."/>
        </authorList>
    </citation>
    <scope>NUCLEOTIDE SEQUENCE [LARGE SCALE GENOMIC DNA]</scope>
</reference>
<evidence type="ECO:0000256" key="1">
    <source>
        <dbReference type="ARBA" id="ARBA00006438"/>
    </source>
</evidence>
<dbReference type="PANTHER" id="PTHR15668:SF4">
    <property type="entry name" value="COILED-COIL DOMAIN-CONTAINING PROTEIN 22"/>
    <property type="match status" value="1"/>
</dbReference>
<protein>
    <recommendedName>
        <fullName evidence="2">Coiled-coil domain-containing protein 22</fullName>
    </recommendedName>
</protein>
<gene>
    <name evidence="7" type="primary">ccdc22</name>
</gene>
<reference evidence="8" key="1">
    <citation type="journal article" date="2006" name="Science">
        <title>Ancient noncoding elements conserved in the human genome.</title>
        <authorList>
            <person name="Venkatesh B."/>
            <person name="Kirkness E.F."/>
            <person name="Loh Y.H."/>
            <person name="Halpern A.L."/>
            <person name="Lee A.P."/>
            <person name="Johnson J."/>
            <person name="Dandona N."/>
            <person name="Viswanathan L.D."/>
            <person name="Tay A."/>
            <person name="Venter J.C."/>
            <person name="Strausberg R.L."/>
            <person name="Brenner S."/>
        </authorList>
    </citation>
    <scope>NUCLEOTIDE SEQUENCE [LARGE SCALE GENOMIC DNA]</scope>
</reference>
<dbReference type="Pfam" id="PF05667">
    <property type="entry name" value="CCDC22_CC"/>
    <property type="match status" value="1"/>
</dbReference>
<proteinExistence type="inferred from homology"/>
<dbReference type="GO" id="GO:2000060">
    <property type="term" value="P:positive regulation of ubiquitin-dependent protein catabolic process"/>
    <property type="evidence" value="ECO:0007669"/>
    <property type="project" value="TreeGrafter"/>
</dbReference>